<feature type="transmembrane region" description="Helical" evidence="5">
    <location>
        <begin position="45"/>
        <end position="62"/>
    </location>
</feature>
<organism evidence="6">
    <name type="scientific">Roseihalotalea indica</name>
    <dbReference type="NCBI Taxonomy" id="2867963"/>
    <lineage>
        <taxon>Bacteria</taxon>
        <taxon>Pseudomonadati</taxon>
        <taxon>Bacteroidota</taxon>
        <taxon>Cytophagia</taxon>
        <taxon>Cytophagales</taxon>
        <taxon>Catalimonadaceae</taxon>
        <taxon>Roseihalotalea</taxon>
    </lineage>
</organism>
<protein>
    <submittedName>
        <fullName evidence="6">DoxX family protein</fullName>
    </submittedName>
</protein>
<evidence type="ECO:0000256" key="4">
    <source>
        <dbReference type="ARBA" id="ARBA00023136"/>
    </source>
</evidence>
<dbReference type="EMBL" id="CP120682">
    <property type="protein sequence ID" value="WKN38773.1"/>
    <property type="molecule type" value="Genomic_DNA"/>
</dbReference>
<dbReference type="AlphaFoldDB" id="A0AA49GQT5"/>
<keyword evidence="2 5" id="KW-0812">Transmembrane</keyword>
<evidence type="ECO:0000313" key="6">
    <source>
        <dbReference type="EMBL" id="WKN38773.1"/>
    </source>
</evidence>
<proteinExistence type="predicted"/>
<keyword evidence="4 5" id="KW-0472">Membrane</keyword>
<dbReference type="InterPro" id="IPR032808">
    <property type="entry name" value="DoxX"/>
</dbReference>
<gene>
    <name evidence="6" type="ORF">K4G66_08660</name>
</gene>
<dbReference type="Pfam" id="PF13564">
    <property type="entry name" value="DoxX_2"/>
    <property type="match status" value="1"/>
</dbReference>
<name>A0AA49GQT5_9BACT</name>
<keyword evidence="3 5" id="KW-1133">Transmembrane helix</keyword>
<dbReference type="GO" id="GO:0016020">
    <property type="term" value="C:membrane"/>
    <property type="evidence" value="ECO:0007669"/>
    <property type="project" value="UniProtKB-SubCell"/>
</dbReference>
<evidence type="ECO:0000256" key="2">
    <source>
        <dbReference type="ARBA" id="ARBA00022692"/>
    </source>
</evidence>
<reference evidence="6" key="2">
    <citation type="journal article" date="2024" name="Antonie Van Leeuwenhoek">
        <title>Roseihalotalea indica gen. nov., sp. nov., a halophilic Bacteroidetes from mesopelagic Southwest Indian Ocean with higher carbohydrate metabolic potential.</title>
        <authorList>
            <person name="Chen B."/>
            <person name="Zhang M."/>
            <person name="Lin D."/>
            <person name="Ye J."/>
            <person name="Tang K."/>
        </authorList>
    </citation>
    <scope>NUCLEOTIDE SEQUENCE</scope>
    <source>
        <strain evidence="6">TK19036</strain>
    </source>
</reference>
<sequence>MKTKKIITKVFTGIASLMVVASGVMKLLGAEEVVNTMNKVGVGDYIILLGLMEILFTALFLYPKTMKIGFILLSCYFAGALATELSHNGPLLNPIIPMVLVWIAAFLRDQSVFLPASEHSTQISTSK</sequence>
<evidence type="ECO:0000256" key="5">
    <source>
        <dbReference type="SAM" id="Phobius"/>
    </source>
</evidence>
<reference evidence="6" key="1">
    <citation type="journal article" date="2023" name="Comput. Struct. Biotechnol. J.">
        <title>Discovery of a novel marine Bacteroidetes with a rich repertoire of carbohydrate-active enzymes.</title>
        <authorList>
            <person name="Chen B."/>
            <person name="Liu G."/>
            <person name="Chen Q."/>
            <person name="Wang H."/>
            <person name="Liu L."/>
            <person name="Tang K."/>
        </authorList>
    </citation>
    <scope>NUCLEOTIDE SEQUENCE</scope>
    <source>
        <strain evidence="6">TK19036</strain>
    </source>
</reference>
<comment type="subcellular location">
    <subcellularLocation>
        <location evidence="1">Membrane</location>
        <topology evidence="1">Multi-pass membrane protein</topology>
    </subcellularLocation>
</comment>
<accession>A0AA49GQT5</accession>
<evidence type="ECO:0000256" key="1">
    <source>
        <dbReference type="ARBA" id="ARBA00004141"/>
    </source>
</evidence>
<evidence type="ECO:0000256" key="3">
    <source>
        <dbReference type="ARBA" id="ARBA00022989"/>
    </source>
</evidence>